<dbReference type="GeneID" id="9616937"/>
<evidence type="ECO:0000259" key="2">
    <source>
        <dbReference type="Pfam" id="PF16036"/>
    </source>
</evidence>
<dbReference type="eggNOG" id="ENOG502S81H">
    <property type="taxonomic scope" value="Eukaryota"/>
</dbReference>
<accession>D8U586</accession>
<dbReference type="InterPro" id="IPR016087">
    <property type="entry name" value="Chalcone_isomerase"/>
</dbReference>
<dbReference type="InterPro" id="IPR016088">
    <property type="entry name" value="Chalcone_isomerase_3-sand"/>
</dbReference>
<evidence type="ECO:0000313" key="4">
    <source>
        <dbReference type="Proteomes" id="UP000001058"/>
    </source>
</evidence>
<keyword evidence="4" id="KW-1185">Reference proteome</keyword>
<proteinExistence type="inferred from homology"/>
<dbReference type="GO" id="GO:0016872">
    <property type="term" value="F:intramolecular lyase activity"/>
    <property type="evidence" value="ECO:0007669"/>
    <property type="project" value="InterPro"/>
</dbReference>
<name>D8U586_VOLCA</name>
<dbReference type="KEGG" id="vcn:VOLCADRAFT_106123"/>
<evidence type="ECO:0000313" key="3">
    <source>
        <dbReference type="EMBL" id="EFJ45108.1"/>
    </source>
</evidence>
<evidence type="ECO:0000256" key="1">
    <source>
        <dbReference type="ARBA" id="ARBA00007166"/>
    </source>
</evidence>
<dbReference type="SUPFAM" id="SSF54626">
    <property type="entry name" value="Chalcone isomerase"/>
    <property type="match status" value="1"/>
</dbReference>
<dbReference type="InterPro" id="IPR016089">
    <property type="entry name" value="Chalcone_isomerase_bundle_sf"/>
</dbReference>
<dbReference type="EMBL" id="GL378359">
    <property type="protein sequence ID" value="EFJ45108.1"/>
    <property type="molecule type" value="Genomic_DNA"/>
</dbReference>
<dbReference type="AlphaFoldDB" id="D8U586"/>
<protein>
    <recommendedName>
        <fullName evidence="2">Chalcone isomerase domain-containing protein</fullName>
    </recommendedName>
</protein>
<comment type="similarity">
    <text evidence="1">Belongs to the chalcone isomerase family.</text>
</comment>
<dbReference type="PANTHER" id="PTHR47698:SF2">
    <property type="entry name" value="FATTY-ACID-BINDING PROTEIN 3, CHLOROPLASTIC"/>
    <property type="match status" value="1"/>
</dbReference>
<dbReference type="OrthoDB" id="18193at2759"/>
<sequence length="243" mass="26458">MLETKTCRPGLCSLRGCSIPTGADLTVLSLHSFFWRHRADTITALLAVYALGIYVDAPAAKSTLSAFKKKPVEDLVKDQSFYDAPHQHCLPGSSAGCLPPHPFRACPHAYPPVHVVVPAVVAAPNVEKTLRLVISSRLVDRKKFLEALEERLAPRLKQAGEPGTLEEFRKQFDGVHFERGLEIAFTCPDNKKLVTKVGGQQKGTISSGALCSSLFDIYLGSDPVSNEAKTTFGKSLAASFHER</sequence>
<organism evidence="4">
    <name type="scientific">Volvox carteri f. nagariensis</name>
    <dbReference type="NCBI Taxonomy" id="3068"/>
    <lineage>
        <taxon>Eukaryota</taxon>
        <taxon>Viridiplantae</taxon>
        <taxon>Chlorophyta</taxon>
        <taxon>core chlorophytes</taxon>
        <taxon>Chlorophyceae</taxon>
        <taxon>CS clade</taxon>
        <taxon>Chlamydomonadales</taxon>
        <taxon>Volvocaceae</taxon>
        <taxon>Volvox</taxon>
    </lineage>
</organism>
<reference evidence="3 4" key="1">
    <citation type="journal article" date="2010" name="Science">
        <title>Genomic analysis of organismal complexity in the multicellular green alga Volvox carteri.</title>
        <authorList>
            <person name="Prochnik S.E."/>
            <person name="Umen J."/>
            <person name="Nedelcu A.M."/>
            <person name="Hallmann A."/>
            <person name="Miller S.M."/>
            <person name="Nishii I."/>
            <person name="Ferris P."/>
            <person name="Kuo A."/>
            <person name="Mitros T."/>
            <person name="Fritz-Laylin L.K."/>
            <person name="Hellsten U."/>
            <person name="Chapman J."/>
            <person name="Simakov O."/>
            <person name="Rensing S.A."/>
            <person name="Terry A."/>
            <person name="Pangilinan J."/>
            <person name="Kapitonov V."/>
            <person name="Jurka J."/>
            <person name="Salamov A."/>
            <person name="Shapiro H."/>
            <person name="Schmutz J."/>
            <person name="Grimwood J."/>
            <person name="Lindquist E."/>
            <person name="Lucas S."/>
            <person name="Grigoriev I.V."/>
            <person name="Schmitt R."/>
            <person name="Kirk D."/>
            <person name="Rokhsar D.S."/>
        </authorList>
    </citation>
    <scope>NUCLEOTIDE SEQUENCE [LARGE SCALE GENOMIC DNA]</scope>
    <source>
        <strain evidence="4">f. Nagariensis / Eve</strain>
    </source>
</reference>
<dbReference type="RefSeq" id="XP_002953784.1">
    <property type="nucleotide sequence ID" value="XM_002953738.1"/>
</dbReference>
<dbReference type="InterPro" id="IPR036298">
    <property type="entry name" value="Chalcone_isomerase_sf"/>
</dbReference>
<dbReference type="PANTHER" id="PTHR47698">
    <property type="entry name" value="FATTY-ACID-BINDING PROTEIN 3, CHLOROPLASTIC"/>
    <property type="match status" value="1"/>
</dbReference>
<dbReference type="Gene3D" id="3.50.70.10">
    <property type="match status" value="1"/>
</dbReference>
<dbReference type="InParanoid" id="D8U586"/>
<dbReference type="Proteomes" id="UP000001058">
    <property type="component" value="Unassembled WGS sequence"/>
</dbReference>
<dbReference type="Pfam" id="PF16036">
    <property type="entry name" value="Chalcone_3"/>
    <property type="match status" value="1"/>
</dbReference>
<dbReference type="Gene3D" id="1.10.890.20">
    <property type="match status" value="1"/>
</dbReference>
<feature type="domain" description="Chalcone isomerase" evidence="2">
    <location>
        <begin position="119"/>
        <end position="229"/>
    </location>
</feature>
<gene>
    <name evidence="3" type="ORF">VOLCADRAFT_106123</name>
</gene>